<sequence>MEGTLTFRARLEPGGPSFMPMTIAIVPLEIVEALGGKSVRRVMGTLNGHPFRLGLQPMRTGERYLMISKELRQASGVEMGQEITLTLAPDPDPDHIELPEELAEGLDAWPEADAGFQKLRPSMKRAIAQHVGGAKRTETRLERSMQILKQLATGGHPFRKPADEG</sequence>
<dbReference type="Proteomes" id="UP000305398">
    <property type="component" value="Chromosome"/>
</dbReference>
<dbReference type="InterPro" id="IPR037079">
    <property type="entry name" value="AF2212/PG0164-like_sf"/>
</dbReference>
<gene>
    <name evidence="1" type="ORF">FHG12_10840</name>
</gene>
<dbReference type="EMBL" id="CP040896">
    <property type="protein sequence ID" value="QDA60572.1"/>
    <property type="molecule type" value="Genomic_DNA"/>
</dbReference>
<dbReference type="Pfam" id="PF13376">
    <property type="entry name" value="OmdA"/>
    <property type="match status" value="1"/>
</dbReference>
<accession>A0A5B8A349</accession>
<dbReference type="Pfam" id="PF08922">
    <property type="entry name" value="DUF1905"/>
    <property type="match status" value="1"/>
</dbReference>
<organism evidence="1 2">
    <name type="scientific">Hymenobacter jejuensis</name>
    <dbReference type="NCBI Taxonomy" id="2502781"/>
    <lineage>
        <taxon>Bacteria</taxon>
        <taxon>Pseudomonadati</taxon>
        <taxon>Bacteroidota</taxon>
        <taxon>Cytophagia</taxon>
        <taxon>Cytophagales</taxon>
        <taxon>Hymenobacteraceae</taxon>
        <taxon>Hymenobacter</taxon>
    </lineage>
</organism>
<dbReference type="InterPro" id="IPR015018">
    <property type="entry name" value="DUF1905"/>
</dbReference>
<reference evidence="1 2" key="1">
    <citation type="submission" date="2019-06" db="EMBL/GenBank/DDBJ databases">
        <authorList>
            <person name="Srinivasan S."/>
        </authorList>
    </citation>
    <scope>NUCLEOTIDE SEQUENCE [LARGE SCALE GENOMIC DNA]</scope>
    <source>
        <strain evidence="1 2">17J68-5</strain>
    </source>
</reference>
<dbReference type="RefSeq" id="WP_139515748.1">
    <property type="nucleotide sequence ID" value="NZ_CP040896.1"/>
</dbReference>
<protein>
    <submittedName>
        <fullName evidence="1">DUF1905 domain-containing protein</fullName>
    </submittedName>
</protein>
<evidence type="ECO:0000313" key="2">
    <source>
        <dbReference type="Proteomes" id="UP000305398"/>
    </source>
</evidence>
<name>A0A5B8A349_9BACT</name>
<dbReference type="AlphaFoldDB" id="A0A5B8A349"/>
<dbReference type="SUPFAM" id="SSF141694">
    <property type="entry name" value="AF2212/PG0164-like"/>
    <property type="match status" value="1"/>
</dbReference>
<proteinExistence type="predicted"/>
<dbReference type="OrthoDB" id="883381at2"/>
<dbReference type="KEGG" id="hyj:FHG12_10840"/>
<dbReference type="Gene3D" id="2.40.30.100">
    <property type="entry name" value="AF2212/PG0164-like"/>
    <property type="match status" value="1"/>
</dbReference>
<evidence type="ECO:0000313" key="1">
    <source>
        <dbReference type="EMBL" id="QDA60572.1"/>
    </source>
</evidence>
<keyword evidence="2" id="KW-1185">Reference proteome</keyword>